<sequence length="295" mass="33104">MKYASMTPAIRYLFLLQYVLQGIWAQIPMLNTGHEKEELNKSNLPTNFISNRTNISTEQTLTNTDQASESPVSIKLTYNTTKSIFGVPRSGEPLYEYEIWFKPMKAKAMIDFKFDFSLNGNSNLEDLGPSFSYEIQSLEWHKTQIPIGKYSNTTCDSWAELKIPTINTYKCLPHHTISRVQVSSNYLVLWSTLPPQALWLVEDAIKSPGTDTTTVLVLASFLVATLLGLAGLGTYVWHLRATRNKGETGQGERVYEEWNAIRAGLPYDPVTPSSSSQNFSGSAGTAITYLHQVTR</sequence>
<dbReference type="AlphaFoldDB" id="A0AAN8WPT0"/>
<proteinExistence type="predicted"/>
<keyword evidence="1" id="KW-0472">Membrane</keyword>
<keyword evidence="1" id="KW-0812">Transmembrane</keyword>
<evidence type="ECO:0000256" key="2">
    <source>
        <dbReference type="SAM" id="SignalP"/>
    </source>
</evidence>
<gene>
    <name evidence="3" type="ORF">SK128_013235</name>
</gene>
<accession>A0AAN8WPT0</accession>
<keyword evidence="1" id="KW-1133">Transmembrane helix</keyword>
<feature type="transmembrane region" description="Helical" evidence="1">
    <location>
        <begin position="215"/>
        <end position="237"/>
    </location>
</feature>
<keyword evidence="2" id="KW-0732">Signal</keyword>
<dbReference type="EMBL" id="JAXCGZ010020841">
    <property type="protein sequence ID" value="KAK7065234.1"/>
    <property type="molecule type" value="Genomic_DNA"/>
</dbReference>
<feature type="chain" id="PRO_5043038846" evidence="2">
    <location>
        <begin position="26"/>
        <end position="295"/>
    </location>
</feature>
<evidence type="ECO:0000313" key="3">
    <source>
        <dbReference type="EMBL" id="KAK7065234.1"/>
    </source>
</evidence>
<comment type="caution">
    <text evidence="3">The sequence shown here is derived from an EMBL/GenBank/DDBJ whole genome shotgun (WGS) entry which is preliminary data.</text>
</comment>
<organism evidence="3 4">
    <name type="scientific">Halocaridina rubra</name>
    <name type="common">Hawaiian red shrimp</name>
    <dbReference type="NCBI Taxonomy" id="373956"/>
    <lineage>
        <taxon>Eukaryota</taxon>
        <taxon>Metazoa</taxon>
        <taxon>Ecdysozoa</taxon>
        <taxon>Arthropoda</taxon>
        <taxon>Crustacea</taxon>
        <taxon>Multicrustacea</taxon>
        <taxon>Malacostraca</taxon>
        <taxon>Eumalacostraca</taxon>
        <taxon>Eucarida</taxon>
        <taxon>Decapoda</taxon>
        <taxon>Pleocyemata</taxon>
        <taxon>Caridea</taxon>
        <taxon>Atyoidea</taxon>
        <taxon>Atyidae</taxon>
        <taxon>Halocaridina</taxon>
    </lineage>
</organism>
<evidence type="ECO:0000313" key="4">
    <source>
        <dbReference type="Proteomes" id="UP001381693"/>
    </source>
</evidence>
<name>A0AAN8WPT0_HALRR</name>
<protein>
    <submittedName>
        <fullName evidence="3">Uncharacterized protein</fullName>
    </submittedName>
</protein>
<reference evidence="3 4" key="1">
    <citation type="submission" date="2023-11" db="EMBL/GenBank/DDBJ databases">
        <title>Halocaridina rubra genome assembly.</title>
        <authorList>
            <person name="Smith C."/>
        </authorList>
    </citation>
    <scope>NUCLEOTIDE SEQUENCE [LARGE SCALE GENOMIC DNA]</scope>
    <source>
        <strain evidence="3">EP-1</strain>
        <tissue evidence="3">Whole</tissue>
    </source>
</reference>
<feature type="signal peptide" evidence="2">
    <location>
        <begin position="1"/>
        <end position="25"/>
    </location>
</feature>
<keyword evidence="4" id="KW-1185">Reference proteome</keyword>
<evidence type="ECO:0000256" key="1">
    <source>
        <dbReference type="SAM" id="Phobius"/>
    </source>
</evidence>
<dbReference type="Proteomes" id="UP001381693">
    <property type="component" value="Unassembled WGS sequence"/>
</dbReference>